<evidence type="ECO:0000313" key="2">
    <source>
        <dbReference type="Proteomes" id="UP000694255"/>
    </source>
</evidence>
<name>A0A8J5UIE2_9ASCO</name>
<comment type="caution">
    <text evidence="1">The sequence shown here is derived from an EMBL/GenBank/DDBJ whole genome shotgun (WGS) entry which is preliminary data.</text>
</comment>
<dbReference type="InterPro" id="IPR016689">
    <property type="entry name" value="ESCRT-2_cplx_Snf8"/>
</dbReference>
<dbReference type="RefSeq" id="XP_049263790.1">
    <property type="nucleotide sequence ID" value="XM_049406745.1"/>
</dbReference>
<sequence length="196" mass="22219">MNRQEDRDAYTQLGRSLNERHIDQLSTQLSVFQSAVINFANEHGDEIKSNGEFRNKFAQISQSIGIDPLELLLYTSKNKRENFYVGLVVRIIEICQSTRDLNGGLISLKELISIVKDTHTVHIDINQNDIEQSLSMLNTLGNGYEILTINDKKWLKYTSAIGDNLSIDQKKVYELCGFMGGYVTISNNSLLIPTLF</sequence>
<dbReference type="OrthoDB" id="283883at2759"/>
<evidence type="ECO:0000313" key="1">
    <source>
        <dbReference type="EMBL" id="KAG7663558.1"/>
    </source>
</evidence>
<reference evidence="1 2" key="1">
    <citation type="journal article" date="2021" name="DNA Res.">
        <title>Genome analysis of Candida subhashii reveals its hybrid nature and dual mitochondrial genome conformations.</title>
        <authorList>
            <person name="Mixao V."/>
            <person name="Hegedusova E."/>
            <person name="Saus E."/>
            <person name="Pryszcz L.P."/>
            <person name="Cillingova A."/>
            <person name="Nosek J."/>
            <person name="Gabaldon T."/>
        </authorList>
    </citation>
    <scope>NUCLEOTIDE SEQUENCE [LARGE SCALE GENOMIC DNA]</scope>
    <source>
        <strain evidence="1 2">CBS 10753</strain>
    </source>
</reference>
<dbReference type="GO" id="GO:0000814">
    <property type="term" value="C:ESCRT II complex"/>
    <property type="evidence" value="ECO:0007669"/>
    <property type="project" value="InterPro"/>
</dbReference>
<dbReference type="GO" id="GO:0043328">
    <property type="term" value="P:protein transport to vacuole involved in ubiquitin-dependent protein catabolic process via the multivesicular body sorting pathway"/>
    <property type="evidence" value="ECO:0007669"/>
    <property type="project" value="TreeGrafter"/>
</dbReference>
<organism evidence="1 2">
    <name type="scientific">[Candida] subhashii</name>
    <dbReference type="NCBI Taxonomy" id="561895"/>
    <lineage>
        <taxon>Eukaryota</taxon>
        <taxon>Fungi</taxon>
        <taxon>Dikarya</taxon>
        <taxon>Ascomycota</taxon>
        <taxon>Saccharomycotina</taxon>
        <taxon>Pichiomycetes</taxon>
        <taxon>Debaryomycetaceae</taxon>
        <taxon>Spathaspora</taxon>
    </lineage>
</organism>
<proteinExistence type="predicted"/>
<dbReference type="PANTHER" id="PTHR12806:SF0">
    <property type="entry name" value="VACUOLAR-SORTING PROTEIN SNF8"/>
    <property type="match status" value="1"/>
</dbReference>
<dbReference type="GeneID" id="73469745"/>
<accession>A0A8J5UIE2</accession>
<dbReference type="Pfam" id="PF04157">
    <property type="entry name" value="EAP30"/>
    <property type="match status" value="1"/>
</dbReference>
<dbReference type="PANTHER" id="PTHR12806">
    <property type="entry name" value="EAP30 SUBUNIT OF ELL COMPLEX"/>
    <property type="match status" value="1"/>
</dbReference>
<gene>
    <name evidence="1" type="ORF">J8A68_002944</name>
</gene>
<keyword evidence="2" id="KW-1185">Reference proteome</keyword>
<dbReference type="EMBL" id="JAGSYN010000135">
    <property type="protein sequence ID" value="KAG7663558.1"/>
    <property type="molecule type" value="Genomic_DNA"/>
</dbReference>
<protein>
    <submittedName>
        <fullName evidence="1">Dot2</fullName>
    </submittedName>
</protein>
<dbReference type="InterPro" id="IPR040608">
    <property type="entry name" value="Snf8/Vps36"/>
</dbReference>
<dbReference type="Proteomes" id="UP000694255">
    <property type="component" value="Unassembled WGS sequence"/>
</dbReference>
<dbReference type="AlphaFoldDB" id="A0A8J5UIE2"/>